<feature type="domain" description="BPL/LPL catalytic" evidence="6">
    <location>
        <begin position="9"/>
        <end position="200"/>
    </location>
</feature>
<dbReference type="PANTHER" id="PTHR12835">
    <property type="entry name" value="BIOTIN PROTEIN LIGASE"/>
    <property type="match status" value="1"/>
</dbReference>
<dbReference type="PANTHER" id="PTHR12835:SF5">
    <property type="entry name" value="BIOTIN--PROTEIN LIGASE"/>
    <property type="match status" value="1"/>
</dbReference>
<dbReference type="STRING" id="768706.Desor_1179"/>
<dbReference type="InterPro" id="IPR004143">
    <property type="entry name" value="BPL_LPL_catalytic"/>
</dbReference>
<keyword evidence="1 7" id="KW-0436">Ligase</keyword>
<dbReference type="GO" id="GO:0005737">
    <property type="term" value="C:cytoplasm"/>
    <property type="evidence" value="ECO:0007669"/>
    <property type="project" value="TreeGrafter"/>
</dbReference>
<gene>
    <name evidence="7" type="ordered locus">Desor_1179</name>
</gene>
<evidence type="ECO:0000259" key="6">
    <source>
        <dbReference type="PROSITE" id="PS51733"/>
    </source>
</evidence>
<reference evidence="7 8" key="2">
    <citation type="journal article" date="2012" name="J. Bacteriol.">
        <title>Complete genome sequences of Desulfosporosinus orientis DSM765T, Desulfosporosinus youngiae DSM17734T, Desulfosporosinus meridiei DSM13257T, and Desulfosporosinus acidiphilus DSM22704T.</title>
        <authorList>
            <person name="Pester M."/>
            <person name="Brambilla E."/>
            <person name="Alazard D."/>
            <person name="Rattei T."/>
            <person name="Weinmaier T."/>
            <person name="Han J."/>
            <person name="Lucas S."/>
            <person name="Lapidus A."/>
            <person name="Cheng J.F."/>
            <person name="Goodwin L."/>
            <person name="Pitluck S."/>
            <person name="Peters L."/>
            <person name="Ovchinnikova G."/>
            <person name="Teshima H."/>
            <person name="Detter J.C."/>
            <person name="Han C.S."/>
            <person name="Tapia R."/>
            <person name="Land M.L."/>
            <person name="Hauser L."/>
            <person name="Kyrpides N.C."/>
            <person name="Ivanova N.N."/>
            <person name="Pagani I."/>
            <person name="Huntmann M."/>
            <person name="Wei C.L."/>
            <person name="Davenport K.W."/>
            <person name="Daligault H."/>
            <person name="Chain P.S."/>
            <person name="Chen A."/>
            <person name="Mavromatis K."/>
            <person name="Markowitz V."/>
            <person name="Szeto E."/>
            <person name="Mikhailova N."/>
            <person name="Pati A."/>
            <person name="Wagner M."/>
            <person name="Woyke T."/>
            <person name="Ollivier B."/>
            <person name="Klenk H.P."/>
            <person name="Spring S."/>
            <person name="Loy A."/>
        </authorList>
    </citation>
    <scope>NUCLEOTIDE SEQUENCE [LARGE SCALE GENOMIC DNA]</scope>
    <source>
        <strain evidence="8">ATCC 19365 / DSM 765 / NCIMB 8382 / VKM B-1628</strain>
    </source>
</reference>
<accession>G7WCU0</accession>
<dbReference type="EC" id="6.3.4.15" evidence="5"/>
<dbReference type="KEGG" id="dor:Desor_1179"/>
<dbReference type="Pfam" id="PF02237">
    <property type="entry name" value="BPL_C"/>
    <property type="match status" value="1"/>
</dbReference>
<dbReference type="AlphaFoldDB" id="G7WCU0"/>
<keyword evidence="8" id="KW-1185">Reference proteome</keyword>
<dbReference type="Proteomes" id="UP000006346">
    <property type="component" value="Chromosome"/>
</dbReference>
<evidence type="ECO:0000256" key="1">
    <source>
        <dbReference type="ARBA" id="ARBA00022598"/>
    </source>
</evidence>
<protein>
    <recommendedName>
        <fullName evidence="5">biotin--[biotin carboxyl-carrier protein] ligase</fullName>
        <ecNumber evidence="5">6.3.4.15</ecNumber>
    </recommendedName>
</protein>
<keyword evidence="2" id="KW-0547">Nucleotide-binding</keyword>
<dbReference type="EMBL" id="CP003108">
    <property type="protein sequence ID" value="AET66846.1"/>
    <property type="molecule type" value="Genomic_DNA"/>
</dbReference>
<dbReference type="NCBIfam" id="TIGR00121">
    <property type="entry name" value="birA_ligase"/>
    <property type="match status" value="1"/>
</dbReference>
<evidence type="ECO:0000256" key="3">
    <source>
        <dbReference type="ARBA" id="ARBA00022840"/>
    </source>
</evidence>
<dbReference type="Gene3D" id="2.30.30.100">
    <property type="match status" value="1"/>
</dbReference>
<dbReference type="HOGENOM" id="CLU_051096_5_2_9"/>
<dbReference type="InterPro" id="IPR008988">
    <property type="entry name" value="Transcriptional_repressor_C"/>
</dbReference>
<dbReference type="CDD" id="cd16442">
    <property type="entry name" value="BPL"/>
    <property type="match status" value="1"/>
</dbReference>
<dbReference type="GO" id="GO:0004077">
    <property type="term" value="F:biotin--[biotin carboxyl-carrier protein] ligase activity"/>
    <property type="evidence" value="ECO:0007669"/>
    <property type="project" value="UniProtKB-EC"/>
</dbReference>
<evidence type="ECO:0000256" key="2">
    <source>
        <dbReference type="ARBA" id="ARBA00022741"/>
    </source>
</evidence>
<dbReference type="RefSeq" id="WP_014183667.1">
    <property type="nucleotide sequence ID" value="NC_016584.1"/>
</dbReference>
<dbReference type="eggNOG" id="COG0340">
    <property type="taxonomic scope" value="Bacteria"/>
</dbReference>
<dbReference type="Gene3D" id="3.30.930.10">
    <property type="entry name" value="Bira Bifunctional Protein, Domain 2"/>
    <property type="match status" value="1"/>
</dbReference>
<dbReference type="Pfam" id="PF03099">
    <property type="entry name" value="BPL_LplA_LipB"/>
    <property type="match status" value="1"/>
</dbReference>
<organism evidence="7 8">
    <name type="scientific">Desulfosporosinus orientis (strain ATCC 19365 / DSM 765 / NCIMB 8382 / VKM B-1628 / Singapore I)</name>
    <name type="common">Desulfotomaculum orientis</name>
    <dbReference type="NCBI Taxonomy" id="768706"/>
    <lineage>
        <taxon>Bacteria</taxon>
        <taxon>Bacillati</taxon>
        <taxon>Bacillota</taxon>
        <taxon>Clostridia</taxon>
        <taxon>Eubacteriales</taxon>
        <taxon>Desulfitobacteriaceae</taxon>
        <taxon>Desulfosporosinus</taxon>
    </lineage>
</organism>
<proteinExistence type="predicted"/>
<dbReference type="InterPro" id="IPR003142">
    <property type="entry name" value="BPL_C"/>
</dbReference>
<dbReference type="InterPro" id="IPR004408">
    <property type="entry name" value="Biotin_CoA_COase_ligase"/>
</dbReference>
<reference evidence="8" key="1">
    <citation type="submission" date="2011-11" db="EMBL/GenBank/DDBJ databases">
        <title>Complete sequence of Desulfosporosinus orientis DSM 765.</title>
        <authorList>
            <person name="Lucas S."/>
            <person name="Han J."/>
            <person name="Lapidus A."/>
            <person name="Cheng J.-F."/>
            <person name="Goodwin L."/>
            <person name="Pitluck S."/>
            <person name="Peters L."/>
            <person name="Ovchinnikova G."/>
            <person name="Teshima H."/>
            <person name="Detter J.C."/>
            <person name="Han C."/>
            <person name="Tapia R."/>
            <person name="Land M."/>
            <person name="Hauser L."/>
            <person name="Kyrpides N."/>
            <person name="Ivanova N."/>
            <person name="Pagani I."/>
            <person name="Pester M."/>
            <person name="Spring S."/>
            <person name="Ollivier B."/>
            <person name="Rattei T."/>
            <person name="Klenk H.-P."/>
            <person name="Wagner M."/>
            <person name="Loy A."/>
            <person name="Woyke T."/>
        </authorList>
    </citation>
    <scope>NUCLEOTIDE SEQUENCE [LARGE SCALE GENOMIC DNA]</scope>
    <source>
        <strain evidence="8">ATCC 19365 / DSM 765 / NCIMB 8382 / VKM B-1628</strain>
    </source>
</reference>
<dbReference type="OrthoDB" id="9807064at2"/>
<dbReference type="PROSITE" id="PS51733">
    <property type="entry name" value="BPL_LPL_CATALYTIC"/>
    <property type="match status" value="1"/>
</dbReference>
<keyword evidence="4" id="KW-0092">Biotin</keyword>
<evidence type="ECO:0000256" key="4">
    <source>
        <dbReference type="ARBA" id="ARBA00023267"/>
    </source>
</evidence>
<dbReference type="GO" id="GO:0005524">
    <property type="term" value="F:ATP binding"/>
    <property type="evidence" value="ECO:0007669"/>
    <property type="project" value="UniProtKB-KW"/>
</dbReference>
<dbReference type="GO" id="GO:0009249">
    <property type="term" value="P:protein lipoylation"/>
    <property type="evidence" value="ECO:0007669"/>
    <property type="project" value="UniProtKB-ARBA"/>
</dbReference>
<name>G7WCU0_DESOD</name>
<dbReference type="GO" id="GO:0016740">
    <property type="term" value="F:transferase activity"/>
    <property type="evidence" value="ECO:0007669"/>
    <property type="project" value="UniProtKB-ARBA"/>
</dbReference>
<evidence type="ECO:0000256" key="5">
    <source>
        <dbReference type="ARBA" id="ARBA00024227"/>
    </source>
</evidence>
<evidence type="ECO:0000313" key="7">
    <source>
        <dbReference type="EMBL" id="AET66846.1"/>
    </source>
</evidence>
<keyword evidence="3" id="KW-0067">ATP-binding</keyword>
<dbReference type="InterPro" id="IPR045864">
    <property type="entry name" value="aa-tRNA-synth_II/BPL/LPL"/>
</dbReference>
<sequence>MENASIYDETCLPHKQFKLLGKGIHFYRVLSSTNSIARQMAKSGAAEGAIVMSRSQSAGRGRMQRQWFCPPGKGLLLSMLLRPQINVQFIPQLTLLTAVVVAETIKIVTGCASGIKWPNDILINDKKVCGILAESSFSKDKVEYVIIGLGINVNLAAKHLPPDCKETSTSLSLELGHNVSRIKLLKQFIISWDEHFQGFVKAGHPYLRSKWIGNNVTLGKNVTVTKGKDSSHGVAEDLSENGGLVVRLSDGSLEEYLAEDVSLRKSL</sequence>
<dbReference type="SUPFAM" id="SSF50037">
    <property type="entry name" value="C-terminal domain of transcriptional repressors"/>
    <property type="match status" value="1"/>
</dbReference>
<dbReference type="SUPFAM" id="SSF55681">
    <property type="entry name" value="Class II aaRS and biotin synthetases"/>
    <property type="match status" value="1"/>
</dbReference>
<evidence type="ECO:0000313" key="8">
    <source>
        <dbReference type="Proteomes" id="UP000006346"/>
    </source>
</evidence>
<dbReference type="PATRIC" id="fig|768706.3.peg.1161"/>